<dbReference type="Proteomes" id="UP000253845">
    <property type="component" value="Unassembled WGS sequence"/>
</dbReference>
<sequence>MGLGRMRWNFDRVIDGSGVKRDRQTRCGRSYPGMTCRFFTVSGVGSSRARAWRQGQTGAAAATPPVKRICRLSCQDMWPFSSAWRIKRRSISISISIIINTIIDRSSATGQEEKYDALRVVSFFLICLSHLVLINCKIVKNNDNPPFPPLLFVISK</sequence>
<dbReference type="AlphaFoldDB" id="A0A370BTR0"/>
<protein>
    <submittedName>
        <fullName evidence="1">Uncharacterized protein</fullName>
    </submittedName>
</protein>
<organism evidence="1 2">
    <name type="scientific">Aspergillus niger ATCC 13496</name>
    <dbReference type="NCBI Taxonomy" id="1353008"/>
    <lineage>
        <taxon>Eukaryota</taxon>
        <taxon>Fungi</taxon>
        <taxon>Dikarya</taxon>
        <taxon>Ascomycota</taxon>
        <taxon>Pezizomycotina</taxon>
        <taxon>Eurotiomycetes</taxon>
        <taxon>Eurotiomycetidae</taxon>
        <taxon>Eurotiales</taxon>
        <taxon>Aspergillaceae</taxon>
        <taxon>Aspergillus</taxon>
        <taxon>Aspergillus subgen. Circumdati</taxon>
    </lineage>
</organism>
<dbReference type="EMBL" id="KZ851930">
    <property type="protein sequence ID" value="RDH17455.1"/>
    <property type="molecule type" value="Genomic_DNA"/>
</dbReference>
<gene>
    <name evidence="1" type="ORF">M747DRAFT_333642</name>
</gene>
<evidence type="ECO:0000313" key="2">
    <source>
        <dbReference type="Proteomes" id="UP000253845"/>
    </source>
</evidence>
<evidence type="ECO:0000313" key="1">
    <source>
        <dbReference type="EMBL" id="RDH17455.1"/>
    </source>
</evidence>
<proteinExistence type="predicted"/>
<name>A0A370BTR0_ASPNG</name>
<dbReference type="VEuPathDB" id="FungiDB:M747DRAFT_333642"/>
<reference evidence="1 2" key="1">
    <citation type="submission" date="2018-07" db="EMBL/GenBank/DDBJ databases">
        <title>Section-level genome sequencing of Aspergillus section Nigri to investigate inter- and intra-species variation.</title>
        <authorList>
            <consortium name="DOE Joint Genome Institute"/>
            <person name="Vesth T.C."/>
            <person name="Nybo J.L."/>
            <person name="Theobald S."/>
            <person name="Frisvad J.C."/>
            <person name="Larsen T.O."/>
            <person name="Nielsen K.F."/>
            <person name="Hoof J.B."/>
            <person name="Brandl J."/>
            <person name="Salamov A."/>
            <person name="Riley R."/>
            <person name="Gladden J.M."/>
            <person name="Phatale P."/>
            <person name="Nielsen M.T."/>
            <person name="Lyhne E.K."/>
            <person name="Kogle M.E."/>
            <person name="Strasser K."/>
            <person name="McDonnell E."/>
            <person name="Barry K."/>
            <person name="Clum A."/>
            <person name="Chen C."/>
            <person name="Nolan M."/>
            <person name="Sandor L."/>
            <person name="Kuo A."/>
            <person name="Lipzen A."/>
            <person name="Hainaut M."/>
            <person name="Drula E."/>
            <person name="Tsang A."/>
            <person name="Magnuson J.K."/>
            <person name="Henrissat B."/>
            <person name="Wiebenga A."/>
            <person name="Simmons B.A."/>
            <person name="Makela M.R."/>
            <person name="De vries R.P."/>
            <person name="Grigoriev I.V."/>
            <person name="Mortensen U.H."/>
            <person name="Baker S.E."/>
            <person name="Andersen M.R."/>
        </authorList>
    </citation>
    <scope>NUCLEOTIDE SEQUENCE [LARGE SCALE GENOMIC DNA]</scope>
    <source>
        <strain evidence="1 2">ATCC 13496</strain>
    </source>
</reference>
<accession>A0A370BTR0</accession>